<organism evidence="2 3">
    <name type="scientific">Ralstonia insidiosa</name>
    <dbReference type="NCBI Taxonomy" id="190721"/>
    <lineage>
        <taxon>Bacteria</taxon>
        <taxon>Pseudomonadati</taxon>
        <taxon>Pseudomonadota</taxon>
        <taxon>Betaproteobacteria</taxon>
        <taxon>Burkholderiales</taxon>
        <taxon>Burkholderiaceae</taxon>
        <taxon>Ralstonia</taxon>
    </lineage>
</organism>
<feature type="region of interest" description="Disordered" evidence="1">
    <location>
        <begin position="56"/>
        <end position="91"/>
    </location>
</feature>
<keyword evidence="3" id="KW-1185">Reference proteome</keyword>
<dbReference type="EMBL" id="CP016022">
    <property type="protein sequence ID" value="ANJ73066.1"/>
    <property type="molecule type" value="Genomic_DNA"/>
</dbReference>
<protein>
    <submittedName>
        <fullName evidence="2">Uncharacterized protein</fullName>
    </submittedName>
</protein>
<dbReference type="Proteomes" id="UP000078572">
    <property type="component" value="Chromosome 1"/>
</dbReference>
<proteinExistence type="predicted"/>
<name>A0A191ZYD7_9RALS</name>
<gene>
    <name evidence="2" type="ORF">A9Y76_11560</name>
</gene>
<evidence type="ECO:0000256" key="1">
    <source>
        <dbReference type="SAM" id="MobiDB-lite"/>
    </source>
</evidence>
<sequence length="91" mass="10049">MDKSLADNPNGGFIKAYAGNNTKNLRNIMNTIGSMEGNIGSEATKKVLDKALDSGLTGKELHNQAETFYQEEKLKKEDKKQSDNGDKEDKQ</sequence>
<feature type="compositionally biased region" description="Basic and acidic residues" evidence="1">
    <location>
        <begin position="70"/>
        <end position="91"/>
    </location>
</feature>
<reference evidence="3" key="1">
    <citation type="submission" date="2016-06" db="EMBL/GenBank/DDBJ databases">
        <authorList>
            <person name="Xu Y."/>
            <person name="Nagy A."/>
            <person name="Yan X."/>
            <person name="Kim S.W."/>
            <person name="Haley B."/>
            <person name="Liu N.T."/>
            <person name="Nou X."/>
        </authorList>
    </citation>
    <scope>NUCLEOTIDE SEQUENCE [LARGE SCALE GENOMIC DNA]</scope>
    <source>
        <strain evidence="3">ATCC 49129</strain>
    </source>
</reference>
<evidence type="ECO:0000313" key="2">
    <source>
        <dbReference type="EMBL" id="ANJ73066.1"/>
    </source>
</evidence>
<evidence type="ECO:0000313" key="3">
    <source>
        <dbReference type="Proteomes" id="UP000078572"/>
    </source>
</evidence>
<dbReference type="AlphaFoldDB" id="A0A191ZYD7"/>
<accession>A0A191ZYD7</accession>